<feature type="compositionally biased region" description="Acidic residues" evidence="3">
    <location>
        <begin position="1801"/>
        <end position="1813"/>
    </location>
</feature>
<evidence type="ECO:0000256" key="4">
    <source>
        <dbReference type="SAM" id="Phobius"/>
    </source>
</evidence>
<dbReference type="PANTHER" id="PTHR43298">
    <property type="entry name" value="MULTIDRUG RESISTANCE PROTEIN NORM-RELATED"/>
    <property type="match status" value="1"/>
</dbReference>
<keyword evidence="2" id="KW-0813">Transport</keyword>
<dbReference type="InterPro" id="IPR016024">
    <property type="entry name" value="ARM-type_fold"/>
</dbReference>
<dbReference type="SUPFAM" id="SSF48371">
    <property type="entry name" value="ARM repeat"/>
    <property type="match status" value="1"/>
</dbReference>
<dbReference type="EMBL" id="JARBJD010000037">
    <property type="protein sequence ID" value="KAK2958515.1"/>
    <property type="molecule type" value="Genomic_DNA"/>
</dbReference>
<keyword evidence="4" id="KW-0472">Membrane</keyword>
<feature type="transmembrane region" description="Helical" evidence="4">
    <location>
        <begin position="918"/>
        <end position="946"/>
    </location>
</feature>
<dbReference type="Proteomes" id="UP001281761">
    <property type="component" value="Unassembled WGS sequence"/>
</dbReference>
<name>A0ABQ9Y451_9EUKA</name>
<comment type="caution">
    <text evidence="5">The sequence shown here is derived from an EMBL/GenBank/DDBJ whole genome shotgun (WGS) entry which is preliminary data.</text>
</comment>
<dbReference type="InterPro" id="IPR002528">
    <property type="entry name" value="MATE_fam"/>
</dbReference>
<evidence type="ECO:0000256" key="2">
    <source>
        <dbReference type="ARBA" id="ARBA00022448"/>
    </source>
</evidence>
<comment type="similarity">
    <text evidence="1">Belongs to the multi antimicrobial extrusion (MATE) (TC 2.A.66.1) family.</text>
</comment>
<feature type="compositionally biased region" description="Low complexity" evidence="3">
    <location>
        <begin position="1551"/>
        <end position="1574"/>
    </location>
</feature>
<proteinExistence type="inferred from homology"/>
<feature type="transmembrane region" description="Helical" evidence="4">
    <location>
        <begin position="774"/>
        <end position="796"/>
    </location>
</feature>
<feature type="compositionally biased region" description="Basic and acidic residues" evidence="3">
    <location>
        <begin position="1362"/>
        <end position="1376"/>
    </location>
</feature>
<feature type="transmembrane region" description="Helical" evidence="4">
    <location>
        <begin position="874"/>
        <end position="897"/>
    </location>
</feature>
<feature type="transmembrane region" description="Helical" evidence="4">
    <location>
        <begin position="1104"/>
        <end position="1122"/>
    </location>
</feature>
<feature type="compositionally biased region" description="Basic residues" evidence="3">
    <location>
        <begin position="1350"/>
        <end position="1361"/>
    </location>
</feature>
<feature type="compositionally biased region" description="Basic residues" evidence="3">
    <location>
        <begin position="1226"/>
        <end position="1235"/>
    </location>
</feature>
<feature type="compositionally biased region" description="Polar residues" evidence="3">
    <location>
        <begin position="1695"/>
        <end position="1721"/>
    </location>
</feature>
<protein>
    <submittedName>
        <fullName evidence="5">Multi Antimicrobial Extrusion</fullName>
    </submittedName>
</protein>
<keyword evidence="4" id="KW-1133">Transmembrane helix</keyword>
<dbReference type="Gene3D" id="1.25.10.10">
    <property type="entry name" value="Leucine-rich Repeat Variant"/>
    <property type="match status" value="2"/>
</dbReference>
<dbReference type="InterPro" id="IPR050222">
    <property type="entry name" value="MATE_MdtK"/>
</dbReference>
<feature type="transmembrane region" description="Helical" evidence="4">
    <location>
        <begin position="1002"/>
        <end position="1020"/>
    </location>
</feature>
<feature type="compositionally biased region" description="Low complexity" evidence="3">
    <location>
        <begin position="1186"/>
        <end position="1199"/>
    </location>
</feature>
<evidence type="ECO:0000256" key="3">
    <source>
        <dbReference type="SAM" id="MobiDB-lite"/>
    </source>
</evidence>
<feature type="compositionally biased region" description="Low complexity" evidence="3">
    <location>
        <begin position="1386"/>
        <end position="1397"/>
    </location>
</feature>
<feature type="region of interest" description="Disordered" evidence="3">
    <location>
        <begin position="1549"/>
        <end position="1574"/>
    </location>
</feature>
<feature type="transmembrane region" description="Helical" evidence="4">
    <location>
        <begin position="816"/>
        <end position="840"/>
    </location>
</feature>
<feature type="compositionally biased region" description="Low complexity" evidence="3">
    <location>
        <begin position="1305"/>
        <end position="1318"/>
    </location>
</feature>
<feature type="compositionally biased region" description="Polar residues" evidence="3">
    <location>
        <begin position="1423"/>
        <end position="1434"/>
    </location>
</feature>
<feature type="compositionally biased region" description="Polar residues" evidence="3">
    <location>
        <begin position="1210"/>
        <end position="1225"/>
    </location>
</feature>
<feature type="compositionally biased region" description="Polar residues" evidence="3">
    <location>
        <begin position="1270"/>
        <end position="1279"/>
    </location>
</feature>
<evidence type="ECO:0000256" key="1">
    <source>
        <dbReference type="ARBA" id="ARBA00010199"/>
    </source>
</evidence>
<feature type="transmembrane region" description="Helical" evidence="4">
    <location>
        <begin position="732"/>
        <end position="753"/>
    </location>
</feature>
<feature type="transmembrane region" description="Helical" evidence="4">
    <location>
        <begin position="1078"/>
        <end position="1097"/>
    </location>
</feature>
<feature type="transmembrane region" description="Helical" evidence="4">
    <location>
        <begin position="958"/>
        <end position="982"/>
    </location>
</feature>
<feature type="compositionally biased region" description="Polar residues" evidence="3">
    <location>
        <begin position="1738"/>
        <end position="1757"/>
    </location>
</feature>
<evidence type="ECO:0000313" key="5">
    <source>
        <dbReference type="EMBL" id="KAK2958515.1"/>
    </source>
</evidence>
<reference evidence="5 6" key="1">
    <citation type="journal article" date="2022" name="bioRxiv">
        <title>Genomics of Preaxostyla Flagellates Illuminates Evolutionary Transitions and the Path Towards Mitochondrial Loss.</title>
        <authorList>
            <person name="Novak L.V.F."/>
            <person name="Treitli S.C."/>
            <person name="Pyrih J."/>
            <person name="Halakuc P."/>
            <person name="Pipaliya S.V."/>
            <person name="Vacek V."/>
            <person name="Brzon O."/>
            <person name="Soukal P."/>
            <person name="Eme L."/>
            <person name="Dacks J.B."/>
            <person name="Karnkowska A."/>
            <person name="Elias M."/>
            <person name="Hampl V."/>
        </authorList>
    </citation>
    <scope>NUCLEOTIDE SEQUENCE [LARGE SCALE GENOMIC DNA]</scope>
    <source>
        <strain evidence="5">NAU3</strain>
        <tissue evidence="5">Gut</tissue>
    </source>
</reference>
<feature type="region of interest" description="Disordered" evidence="3">
    <location>
        <begin position="1793"/>
        <end position="1813"/>
    </location>
</feature>
<feature type="compositionally biased region" description="Basic and acidic residues" evidence="3">
    <location>
        <begin position="1441"/>
        <end position="1452"/>
    </location>
</feature>
<dbReference type="Pfam" id="PF01554">
    <property type="entry name" value="MatE"/>
    <property type="match status" value="2"/>
</dbReference>
<feature type="region of interest" description="Disordered" evidence="3">
    <location>
        <begin position="21"/>
        <end position="67"/>
    </location>
</feature>
<feature type="transmembrane region" description="Helical" evidence="4">
    <location>
        <begin position="847"/>
        <end position="868"/>
    </location>
</feature>
<keyword evidence="6" id="KW-1185">Reference proteome</keyword>
<feature type="region of interest" description="Disordered" evidence="3">
    <location>
        <begin position="1695"/>
        <end position="1771"/>
    </location>
</feature>
<feature type="region of interest" description="Disordered" evidence="3">
    <location>
        <begin position="1261"/>
        <end position="1452"/>
    </location>
</feature>
<dbReference type="InterPro" id="IPR011989">
    <property type="entry name" value="ARM-like"/>
</dbReference>
<feature type="compositionally biased region" description="Acidic residues" evidence="3">
    <location>
        <begin position="1147"/>
        <end position="1163"/>
    </location>
</feature>
<feature type="region of interest" description="Disordered" evidence="3">
    <location>
        <begin position="1588"/>
        <end position="1618"/>
    </location>
</feature>
<feature type="region of interest" description="Disordered" evidence="3">
    <location>
        <begin position="1144"/>
        <end position="1249"/>
    </location>
</feature>
<organism evidence="5 6">
    <name type="scientific">Blattamonas nauphoetae</name>
    <dbReference type="NCBI Taxonomy" id="2049346"/>
    <lineage>
        <taxon>Eukaryota</taxon>
        <taxon>Metamonada</taxon>
        <taxon>Preaxostyla</taxon>
        <taxon>Oxymonadida</taxon>
        <taxon>Blattamonas</taxon>
    </lineage>
</organism>
<accession>A0ABQ9Y451</accession>
<sequence length="1813" mass="202578">MNDPSKLLALQRERGRFTFLMDEEDEERNSQEQQHPISLRSAQRTIKSRDFEDDQTSTNQSSDPTLEDQIGILINKTQSTNESEQLASVLQLRNIMQNAPIDRTPIFVRHNVFDYLTRFLQQTSPPDAAADVLSILTNLSYASKNYAHTILSPDIISSILLWALSDHQRASSNAWACLNNVVADCHSNREFLVRNDIFEIIFNAIQKSTMHPGEGDISPPDLTIKPPLCADTFLTLRLLLDHQTVQLSPQNVSILIKFLYSDNPQVILTVLECIHHYLKDLPSETPTFEQEKFEQLNVLYPPIRGDETVPFCSLVWQLFQQAFTSMVDTYLTFNVFVGLSFRRRVEMRRRQVKAHFLTKFEQKDLDNTRSLFNTLRVLTATCLKVIGLIAGGRSEFTKLVTDINIIPMLGELLVMVDGLENEDPTSKIVQLVQDLREGLANESLPPRWTKLSNSSVIALQSGEPTPSELSFDTEYLKLRPKRLEELSLKKDLSIAIRDIRINTIFILSNLASDTNTLSYAILTDLFPHSESPPQFTAAYLIQMFEIRSHALSLELVYLMKNLTLSSPEIAEYLIKADLFTKIVNLVKSSRSSTGTKSTATCLELIESILSCSPKMVSTTDSENLALRSYYESNVDGLIIELAKSKSTELRKKTTASSFMSGVQYQSKPNRNCLSRFLRWHSPAGMKEVIKIGAPMLLSEGSNFINQFVDRLFQARYQPVGYEKGIDVAVVSVGWSTVSVITYLILGISVYFSIALSAEVDNDVNPLVGQLFWNTLYVSVAYAGLAACAIPALKPLFTAMSSDEPSMDYLIQRETQYGTFVLSFSIVFILYDIGASFFAALGKPIPVLVVNIICICCNVLFNFIFVVVANQGAMGSAYSVIITKALGSIIFFFLLFVNKKYRKNFHFFKCKSFKPNCRFILKSFLQGLAIGFVDCLDSIVWTLYFLIAQFCGENEVTALGYAGSIYDIFTLIANGSGGGMKIIASSYNSDGRPDLTLRAVRMYLYIVIPYFIVVVILFAGFPSTLVKMFVPTQTPENQPIFDVANLSLRLMLIYLCFDFAQNITTSILQSANRTAFPPLTTLLGLVIGFGIPCLMFALIGAMKDVTILVVNIMLILFGVFRFSPQLIPVVCGNWRKDVIEKYEKAQLEEEEDSESSENESDLTSEDSVPWYGGMDNNNPLLRKNRSIRSLNSPHSRSSSLSKRRVGPNRGSARSLNNVNYVNQQKRAQIRKQKSRKMDHNAGGSDSPTLSFYSLDLPPIIDISSDSDTKPKQTNFTQSLRSFRPGEQANIKRTKIPQQSTDHPAGSQSSSFLPSISSQSDPHSDDGALPPPIDEVYDPNVVGQISIPKAPVHLKRDKRSKVTKKNEHPTAFEHEGQRNENNSHGLASISSHSVNSTSSLHKPSIPDLNGPAAYQHPLARHRNQPLRQMHSSSKQLSRPSHYRSRDRDRYERDSRLSMKTLDELAKPNRFQQHLGINLIGTSNTVARLLTAKRNDQQSLKSATDIVNEAEGLWRSDTESNKLKVEPKKDTRPKTLREIRMEKEELRQQKLREQAAAQVAAQADAPAQSPQASPIPISLSSPLPRLSPSPSYLNRQNAHLGPPVPFRKKKRGMKGELDEETRSAILRVMEQGEREADDLSDSPLDEPFNAIQPSNFNHTTNQSPERAMSLVVTRPTAQHLQEAYASMATFPNVNSYPDFSNDATNGGQHLQAPPSSDLATSMQSPALPPDTSDFYAHAETISLSPREGQTGQIQDNQGSGQDDVGGDELGVPDDDRHIVSFLPVESIEMLYLATSDSPPLITFDDIEEEDEAKNGG</sequence>
<feature type="compositionally biased region" description="Polar residues" evidence="3">
    <location>
        <begin position="31"/>
        <end position="45"/>
    </location>
</feature>
<evidence type="ECO:0000313" key="6">
    <source>
        <dbReference type="Proteomes" id="UP001281761"/>
    </source>
</evidence>
<dbReference type="PANTHER" id="PTHR43298:SF2">
    <property type="entry name" value="FMN_FAD EXPORTER YEEO-RELATED"/>
    <property type="match status" value="1"/>
</dbReference>
<gene>
    <name evidence="5" type="ORF">BLNAU_6549</name>
</gene>
<keyword evidence="4" id="KW-0812">Transmembrane</keyword>